<organism evidence="1 2">
    <name type="scientific">Parnassius apollo</name>
    <name type="common">Apollo butterfly</name>
    <name type="synonym">Papilio apollo</name>
    <dbReference type="NCBI Taxonomy" id="110799"/>
    <lineage>
        <taxon>Eukaryota</taxon>
        <taxon>Metazoa</taxon>
        <taxon>Ecdysozoa</taxon>
        <taxon>Arthropoda</taxon>
        <taxon>Hexapoda</taxon>
        <taxon>Insecta</taxon>
        <taxon>Pterygota</taxon>
        <taxon>Neoptera</taxon>
        <taxon>Endopterygota</taxon>
        <taxon>Lepidoptera</taxon>
        <taxon>Glossata</taxon>
        <taxon>Ditrysia</taxon>
        <taxon>Papilionoidea</taxon>
        <taxon>Papilionidae</taxon>
        <taxon>Parnassiinae</taxon>
        <taxon>Parnassini</taxon>
        <taxon>Parnassius</taxon>
        <taxon>Parnassius</taxon>
    </lineage>
</organism>
<reference evidence="1" key="1">
    <citation type="submission" date="2021-04" db="EMBL/GenBank/DDBJ databases">
        <authorList>
            <person name="Tunstrom K."/>
        </authorList>
    </citation>
    <scope>NUCLEOTIDE SEQUENCE</scope>
</reference>
<comment type="caution">
    <text evidence="1">The sequence shown here is derived from an EMBL/GenBank/DDBJ whole genome shotgun (WGS) entry which is preliminary data.</text>
</comment>
<dbReference type="EMBL" id="CAJQZP010001441">
    <property type="protein sequence ID" value="CAG5046281.1"/>
    <property type="molecule type" value="Genomic_DNA"/>
</dbReference>
<sequence>MVTLIVHTLIKSISEVRLHSSQHINRAELASNQPKKPRPRHDLFNTKLGKHQLEQITIALIDKFTDYESNTKEFGTLGRYNWIENTIKTQIQLITNTKAEPKKWLTTNTKKLLEARNHLISTKDTHDRRKKLTEISKQIKDSIRKDRKLNRMETIKTFISKTGGIKKAYRELRNSKNWIVKMKNDSGKWNHRRTGILDIATSYYKRLYESNTTEDEIDLVDTSNIPNILQAEVEKAIDTQKIPRWRRDYEAEPQTTFRWPVGTDSVRNENTSELSSLRYEIISDVGKANS</sequence>
<dbReference type="Proteomes" id="UP000691718">
    <property type="component" value="Unassembled WGS sequence"/>
</dbReference>
<protein>
    <submittedName>
        <fullName evidence="1">(apollo) hypothetical protein</fullName>
    </submittedName>
</protein>
<dbReference type="OrthoDB" id="407509at2759"/>
<gene>
    <name evidence="1" type="ORF">PAPOLLO_LOCUS23536</name>
</gene>
<dbReference type="AlphaFoldDB" id="A0A8S3Y3Q3"/>
<name>A0A8S3Y3Q3_PARAO</name>
<keyword evidence="2" id="KW-1185">Reference proteome</keyword>
<proteinExistence type="predicted"/>
<accession>A0A8S3Y3Q3</accession>
<evidence type="ECO:0000313" key="1">
    <source>
        <dbReference type="EMBL" id="CAG5046281.1"/>
    </source>
</evidence>
<evidence type="ECO:0000313" key="2">
    <source>
        <dbReference type="Proteomes" id="UP000691718"/>
    </source>
</evidence>